<comment type="caution">
    <text evidence="2">The sequence shown here is derived from an EMBL/GenBank/DDBJ whole genome shotgun (WGS) entry which is preliminary data.</text>
</comment>
<dbReference type="Proteomes" id="UP000269276">
    <property type="component" value="Unassembled WGS sequence"/>
</dbReference>
<feature type="compositionally biased region" description="Acidic residues" evidence="1">
    <location>
        <begin position="136"/>
        <end position="178"/>
    </location>
</feature>
<name>A0A3M7CWR5_HORWE</name>
<reference evidence="2 3" key="1">
    <citation type="journal article" date="2018" name="BMC Genomics">
        <title>Genomic evidence for intraspecific hybridization in a clonal and extremely halotolerant yeast.</title>
        <authorList>
            <person name="Gostincar C."/>
            <person name="Stajich J.E."/>
            <person name="Zupancic J."/>
            <person name="Zalar P."/>
            <person name="Gunde-Cimerman N."/>
        </authorList>
    </citation>
    <scope>NUCLEOTIDE SEQUENCE [LARGE SCALE GENOMIC DNA]</scope>
    <source>
        <strain evidence="2 3">EXF-2682</strain>
    </source>
</reference>
<gene>
    <name evidence="2" type="ORF">D0863_12989</name>
</gene>
<evidence type="ECO:0000313" key="3">
    <source>
        <dbReference type="Proteomes" id="UP000269276"/>
    </source>
</evidence>
<evidence type="ECO:0000313" key="2">
    <source>
        <dbReference type="EMBL" id="RMY56404.1"/>
    </source>
</evidence>
<dbReference type="EMBL" id="QWIP01000703">
    <property type="protein sequence ID" value="RMY56404.1"/>
    <property type="molecule type" value="Genomic_DNA"/>
</dbReference>
<evidence type="ECO:0000256" key="1">
    <source>
        <dbReference type="SAM" id="MobiDB-lite"/>
    </source>
</evidence>
<protein>
    <submittedName>
        <fullName evidence="2">Uncharacterized protein</fullName>
    </submittedName>
</protein>
<sequence>MLSPRRKNCRNCLKTAMRKSKFSPSLTYIQHAVVSTRDCTGWDRDVYATVMKLDFLCILDSMPNATRKGHETDAHASCREEEYVDSEEEGGEEEGSEGSEEEEEDGEDEEAAQGKADGKKETAAEPKPKKRKTDQPEEVGDDEEPEREDDAEVEGAELEDDEEEEAGADNDEDEDADETATKGGPAASAKRSAAGKVPKESDLKEVEAAEKEDEKA</sequence>
<feature type="compositionally biased region" description="Basic and acidic residues" evidence="1">
    <location>
        <begin position="68"/>
        <end position="81"/>
    </location>
</feature>
<feature type="compositionally biased region" description="Acidic residues" evidence="1">
    <location>
        <begin position="82"/>
        <end position="111"/>
    </location>
</feature>
<organism evidence="2 3">
    <name type="scientific">Hortaea werneckii</name>
    <name type="common">Black yeast</name>
    <name type="synonym">Cladosporium werneckii</name>
    <dbReference type="NCBI Taxonomy" id="91943"/>
    <lineage>
        <taxon>Eukaryota</taxon>
        <taxon>Fungi</taxon>
        <taxon>Dikarya</taxon>
        <taxon>Ascomycota</taxon>
        <taxon>Pezizomycotina</taxon>
        <taxon>Dothideomycetes</taxon>
        <taxon>Dothideomycetidae</taxon>
        <taxon>Mycosphaerellales</taxon>
        <taxon>Teratosphaeriaceae</taxon>
        <taxon>Hortaea</taxon>
    </lineage>
</organism>
<accession>A0A3M7CWR5</accession>
<dbReference type="AlphaFoldDB" id="A0A3M7CWR5"/>
<feature type="compositionally biased region" description="Basic and acidic residues" evidence="1">
    <location>
        <begin position="197"/>
        <end position="216"/>
    </location>
</feature>
<feature type="compositionally biased region" description="Basic and acidic residues" evidence="1">
    <location>
        <begin position="116"/>
        <end position="127"/>
    </location>
</feature>
<feature type="region of interest" description="Disordered" evidence="1">
    <location>
        <begin position="67"/>
        <end position="216"/>
    </location>
</feature>
<proteinExistence type="predicted"/>